<dbReference type="InterPro" id="IPR003787">
    <property type="entry name" value="Sulphur_relay_DsrE/F-like"/>
</dbReference>
<organism evidence="2 3">
    <name type="scientific">Rhodopseudomonas palustris</name>
    <dbReference type="NCBI Taxonomy" id="1076"/>
    <lineage>
        <taxon>Bacteria</taxon>
        <taxon>Pseudomonadati</taxon>
        <taxon>Pseudomonadota</taxon>
        <taxon>Alphaproteobacteria</taxon>
        <taxon>Hyphomicrobiales</taxon>
        <taxon>Nitrobacteraceae</taxon>
        <taxon>Rhodopseudomonas</taxon>
    </lineage>
</organism>
<reference evidence="2" key="1">
    <citation type="submission" date="2020-07" db="EMBL/GenBank/DDBJ databases">
        <title>Huge and variable diversity of episymbiotic CPR bacteria and DPANN archaea in groundwater ecosystems.</title>
        <authorList>
            <person name="He C.Y."/>
            <person name="Keren R."/>
            <person name="Whittaker M."/>
            <person name="Farag I.F."/>
            <person name="Doudna J."/>
            <person name="Cate J.H.D."/>
            <person name="Banfield J.F."/>
        </authorList>
    </citation>
    <scope>NUCLEOTIDE SEQUENCE</scope>
    <source>
        <strain evidence="2">NC_groundwater_1818_Pr3_B-0.1um_66_35</strain>
    </source>
</reference>
<proteinExistence type="predicted"/>
<accession>A0A933RZ24</accession>
<gene>
    <name evidence="2" type="ORF">HZA66_18015</name>
</gene>
<feature type="chain" id="PRO_5037025489" evidence="1">
    <location>
        <begin position="24"/>
        <end position="150"/>
    </location>
</feature>
<dbReference type="PANTHER" id="PTHR37691">
    <property type="entry name" value="BLR3518 PROTEIN"/>
    <property type="match status" value="1"/>
</dbReference>
<protein>
    <submittedName>
        <fullName evidence="2">DsrE family protein</fullName>
    </submittedName>
</protein>
<name>A0A933RZ24_RHOPL</name>
<comment type="caution">
    <text evidence="2">The sequence shown here is derived from an EMBL/GenBank/DDBJ whole genome shotgun (WGS) entry which is preliminary data.</text>
</comment>
<dbReference type="PANTHER" id="PTHR37691:SF1">
    <property type="entry name" value="BLR3518 PROTEIN"/>
    <property type="match status" value="1"/>
</dbReference>
<evidence type="ECO:0000256" key="1">
    <source>
        <dbReference type="SAM" id="SignalP"/>
    </source>
</evidence>
<evidence type="ECO:0000313" key="2">
    <source>
        <dbReference type="EMBL" id="MBI5131336.1"/>
    </source>
</evidence>
<keyword evidence="1" id="KW-0732">Signal</keyword>
<dbReference type="Proteomes" id="UP000782519">
    <property type="component" value="Unassembled WGS sequence"/>
</dbReference>
<feature type="signal peptide" evidence="1">
    <location>
        <begin position="1"/>
        <end position="23"/>
    </location>
</feature>
<sequence length="150" mass="16053">MKLLFSAVAAVAILTSGMAPGLAADAKSHRVAIQVDQNDAAVMNLALNNATNIMEAYKAKGEEVQVEIVTYGPGLHMLRDDTSPVKDRIKQIAEASFPASIKFAACDNTKVGMEKREGHPISVISQATVVPSGAVRLMELQEDGWSYLKP</sequence>
<dbReference type="InterPro" id="IPR027396">
    <property type="entry name" value="DsrEFH-like"/>
</dbReference>
<evidence type="ECO:0000313" key="3">
    <source>
        <dbReference type="Proteomes" id="UP000782519"/>
    </source>
</evidence>
<dbReference type="SUPFAM" id="SSF75169">
    <property type="entry name" value="DsrEFH-like"/>
    <property type="match status" value="1"/>
</dbReference>
<dbReference type="Pfam" id="PF02635">
    <property type="entry name" value="DsrE"/>
    <property type="match status" value="1"/>
</dbReference>
<dbReference type="EMBL" id="JACRJB010000052">
    <property type="protein sequence ID" value="MBI5131336.1"/>
    <property type="molecule type" value="Genomic_DNA"/>
</dbReference>
<dbReference type="Gene3D" id="3.40.1260.10">
    <property type="entry name" value="DsrEFH-like"/>
    <property type="match status" value="1"/>
</dbReference>
<dbReference type="AlphaFoldDB" id="A0A933RZ24"/>